<feature type="region of interest" description="Disordered" evidence="7">
    <location>
        <begin position="1"/>
        <end position="38"/>
    </location>
</feature>
<dbReference type="GO" id="GO:0008360">
    <property type="term" value="P:regulation of cell shape"/>
    <property type="evidence" value="ECO:0007669"/>
    <property type="project" value="UniProtKB-UniRule"/>
</dbReference>
<evidence type="ECO:0000256" key="1">
    <source>
        <dbReference type="ARBA" id="ARBA00004752"/>
    </source>
</evidence>
<dbReference type="SUPFAM" id="SSF143985">
    <property type="entry name" value="L,D-transpeptidase pre-catalytic domain-like"/>
    <property type="match status" value="1"/>
</dbReference>
<evidence type="ECO:0000256" key="2">
    <source>
        <dbReference type="ARBA" id="ARBA00022679"/>
    </source>
</evidence>
<dbReference type="InterPro" id="IPR038054">
    <property type="entry name" value="LD_TPept-like_central_sf"/>
</dbReference>
<dbReference type="InterPro" id="IPR050979">
    <property type="entry name" value="LD-transpeptidase"/>
</dbReference>
<feature type="active site" description="Nucleophile" evidence="6">
    <location>
        <position position="476"/>
    </location>
</feature>
<dbReference type="InterPro" id="IPR005490">
    <property type="entry name" value="LD_TPept_cat_dom"/>
</dbReference>
<dbReference type="PANTHER" id="PTHR30582:SF33">
    <property type="entry name" value="EXPORTED PROTEIN"/>
    <property type="match status" value="1"/>
</dbReference>
<keyword evidence="3 6" id="KW-0133">Cell shape</keyword>
<protein>
    <submittedName>
        <fullName evidence="10">L,D-transpeptidase/peptidoglycan binding protein</fullName>
    </submittedName>
</protein>
<dbReference type="GO" id="GO:0016740">
    <property type="term" value="F:transferase activity"/>
    <property type="evidence" value="ECO:0007669"/>
    <property type="project" value="UniProtKB-KW"/>
</dbReference>
<keyword evidence="8" id="KW-0472">Membrane</keyword>
<feature type="compositionally biased region" description="Basic and acidic residues" evidence="7">
    <location>
        <begin position="16"/>
        <end position="29"/>
    </location>
</feature>
<dbReference type="GO" id="GO:0018104">
    <property type="term" value="P:peptidoglycan-protein cross-linking"/>
    <property type="evidence" value="ECO:0007669"/>
    <property type="project" value="TreeGrafter"/>
</dbReference>
<feature type="active site" description="Proton donor/acceptor" evidence="6">
    <location>
        <position position="455"/>
    </location>
</feature>
<dbReference type="SUPFAM" id="SSF141523">
    <property type="entry name" value="L,D-transpeptidase catalytic domain-like"/>
    <property type="match status" value="1"/>
</dbReference>
<dbReference type="CDD" id="cd16913">
    <property type="entry name" value="YkuD_like"/>
    <property type="match status" value="1"/>
</dbReference>
<dbReference type="Gene3D" id="3.10.20.800">
    <property type="match status" value="1"/>
</dbReference>
<keyword evidence="4 6" id="KW-0573">Peptidoglycan synthesis</keyword>
<dbReference type="AlphaFoldDB" id="A0A9D2SXY1"/>
<reference evidence="10" key="1">
    <citation type="journal article" date="2021" name="PeerJ">
        <title>Extensive microbial diversity within the chicken gut microbiome revealed by metagenomics and culture.</title>
        <authorList>
            <person name="Gilroy R."/>
            <person name="Ravi A."/>
            <person name="Getino M."/>
            <person name="Pursley I."/>
            <person name="Horton D.L."/>
            <person name="Alikhan N.F."/>
            <person name="Baker D."/>
            <person name="Gharbi K."/>
            <person name="Hall N."/>
            <person name="Watson M."/>
            <person name="Adriaenssens E.M."/>
            <person name="Foster-Nyarko E."/>
            <person name="Jarju S."/>
            <person name="Secka A."/>
            <person name="Antonio M."/>
            <person name="Oren A."/>
            <person name="Chaudhuri R.R."/>
            <person name="La Ragione R."/>
            <person name="Hildebrand F."/>
            <person name="Pallen M.J."/>
        </authorList>
    </citation>
    <scope>NUCLEOTIDE SEQUENCE</scope>
    <source>
        <strain evidence="10">ChiGjej1B1-1692</strain>
    </source>
</reference>
<dbReference type="PROSITE" id="PS52029">
    <property type="entry name" value="LD_TPASE"/>
    <property type="match status" value="1"/>
</dbReference>
<comment type="pathway">
    <text evidence="1 6">Cell wall biogenesis; peptidoglycan biosynthesis.</text>
</comment>
<dbReference type="Gene3D" id="2.40.440.10">
    <property type="entry name" value="L,D-transpeptidase catalytic domain-like"/>
    <property type="match status" value="1"/>
</dbReference>
<dbReference type="PANTHER" id="PTHR30582">
    <property type="entry name" value="L,D-TRANSPEPTIDASE"/>
    <property type="match status" value="1"/>
</dbReference>
<dbReference type="GO" id="GO:0071972">
    <property type="term" value="F:peptidoglycan L,D-transpeptidase activity"/>
    <property type="evidence" value="ECO:0007669"/>
    <property type="project" value="TreeGrafter"/>
</dbReference>
<comment type="caution">
    <text evidence="10">The sequence shown here is derived from an EMBL/GenBank/DDBJ whole genome shotgun (WGS) entry which is preliminary data.</text>
</comment>
<dbReference type="Pfam" id="PF12229">
    <property type="entry name" value="PG_binding_4"/>
    <property type="match status" value="2"/>
</dbReference>
<evidence type="ECO:0000256" key="7">
    <source>
        <dbReference type="SAM" id="MobiDB-lite"/>
    </source>
</evidence>
<evidence type="ECO:0000256" key="4">
    <source>
        <dbReference type="ARBA" id="ARBA00022984"/>
    </source>
</evidence>
<name>A0A9D2SXY1_9FIRM</name>
<dbReference type="Pfam" id="PF03734">
    <property type="entry name" value="YkuD"/>
    <property type="match status" value="1"/>
</dbReference>
<evidence type="ECO:0000259" key="9">
    <source>
        <dbReference type="PROSITE" id="PS52029"/>
    </source>
</evidence>
<dbReference type="InterPro" id="IPR022029">
    <property type="entry name" value="YoaR-like_PG-bd"/>
</dbReference>
<evidence type="ECO:0000313" key="10">
    <source>
        <dbReference type="EMBL" id="HJC39853.1"/>
    </source>
</evidence>
<keyword evidence="5 6" id="KW-0961">Cell wall biogenesis/degradation</keyword>
<feature type="compositionally biased region" description="Basic residues" evidence="7">
    <location>
        <begin position="1"/>
        <end position="15"/>
    </location>
</feature>
<dbReference type="Proteomes" id="UP000823894">
    <property type="component" value="Unassembled WGS sequence"/>
</dbReference>
<dbReference type="GO" id="GO:0071555">
    <property type="term" value="P:cell wall organization"/>
    <property type="evidence" value="ECO:0007669"/>
    <property type="project" value="UniProtKB-UniRule"/>
</dbReference>
<accession>A0A9D2SXY1</accession>
<evidence type="ECO:0000256" key="6">
    <source>
        <dbReference type="PROSITE-ProRule" id="PRU01373"/>
    </source>
</evidence>
<keyword evidence="8" id="KW-1133">Transmembrane helix</keyword>
<dbReference type="EMBL" id="DWWK01000206">
    <property type="protein sequence ID" value="HJC39853.1"/>
    <property type="molecule type" value="Genomic_DNA"/>
</dbReference>
<organism evidence="10 11">
    <name type="scientific">Candidatus Mediterraneibacter faecigallinarum</name>
    <dbReference type="NCBI Taxonomy" id="2838669"/>
    <lineage>
        <taxon>Bacteria</taxon>
        <taxon>Bacillati</taxon>
        <taxon>Bacillota</taxon>
        <taxon>Clostridia</taxon>
        <taxon>Lachnospirales</taxon>
        <taxon>Lachnospiraceae</taxon>
        <taxon>Mediterraneibacter</taxon>
    </lineage>
</organism>
<feature type="domain" description="L,D-TPase catalytic" evidence="9">
    <location>
        <begin position="373"/>
        <end position="500"/>
    </location>
</feature>
<proteinExistence type="predicted"/>
<evidence type="ECO:0000256" key="5">
    <source>
        <dbReference type="ARBA" id="ARBA00023316"/>
    </source>
</evidence>
<evidence type="ECO:0000256" key="3">
    <source>
        <dbReference type="ARBA" id="ARBA00022960"/>
    </source>
</evidence>
<dbReference type="InterPro" id="IPR038063">
    <property type="entry name" value="Transpep_catalytic_dom"/>
</dbReference>
<reference evidence="10" key="2">
    <citation type="submission" date="2021-04" db="EMBL/GenBank/DDBJ databases">
        <authorList>
            <person name="Gilroy R."/>
        </authorList>
    </citation>
    <scope>NUCLEOTIDE SEQUENCE</scope>
    <source>
        <strain evidence="10">ChiGjej1B1-1692</strain>
    </source>
</reference>
<keyword evidence="8" id="KW-0812">Transmembrane</keyword>
<keyword evidence="2" id="KW-0808">Transferase</keyword>
<feature type="transmembrane region" description="Helical" evidence="8">
    <location>
        <begin position="43"/>
        <end position="65"/>
    </location>
</feature>
<dbReference type="GO" id="GO:0005576">
    <property type="term" value="C:extracellular region"/>
    <property type="evidence" value="ECO:0007669"/>
    <property type="project" value="TreeGrafter"/>
</dbReference>
<sequence length="501" mass="55337">MGRKKMRRYQRKRLRKTNEDNNAEIEKSETGGTDRASGAGKKAALTAGAAAGILAAAYLGGALFFQFHFLPNTTVNGRDFSARSAETLESYLREEVEGYELTVSGKTGDTDLIRGSEIALSYEGNAEAEVLIEEQNAFLWPGAFFSDSVSRIETGVKYDEALLDEKIRTLKAVTGEQTEPISAAPQFDGSQFVPGQEQEGTAVDTESLTEQVRKSISELDTELDLEEEGCYKEPKYTYESPEVQAACDAMNQYCRASIIYEMDQPVVVDKALISGWLTVDENMEVSLNTEAVRQWLAEFGKQYDTVGKTRTFTTADGLSAEVSGGTYGWEIDEEAELAALTADIENGASVTRAPAYCENGTAAVHGPQDWGSTYVEVDLTRQHMWYVKDGSVVMEADVVTGKPTPDKETPQGVYSILEMKRNKVLLGDIKANGQREYETLVAYWMRVTWTGIGFHDATWQTAFGGERYKTAGSHGCINMSLSDAGRLYEMLEMYTPVVMHY</sequence>
<gene>
    <name evidence="10" type="ORF">H9757_12485</name>
</gene>
<evidence type="ECO:0000256" key="8">
    <source>
        <dbReference type="SAM" id="Phobius"/>
    </source>
</evidence>
<evidence type="ECO:0000313" key="11">
    <source>
        <dbReference type="Proteomes" id="UP000823894"/>
    </source>
</evidence>